<dbReference type="PANTHER" id="PTHR11614">
    <property type="entry name" value="PHOSPHOLIPASE-RELATED"/>
    <property type="match status" value="1"/>
</dbReference>
<name>A0A2Y8ZX89_9MICO</name>
<keyword evidence="4" id="KW-1185">Reference proteome</keyword>
<sequence>MSDRRRATFTGPAHDGGHAHLSAPGAVAPGGVIALMLHGGSPFNSQPVGRLHPPALVMVPFAAALRRRTHAQVRPALLRYAVQGWNGVRRSPVLDARWALDELSRRHPGVPIALVGHSMGGRVALELASDERVRAVVGLAPWYAEGYPAASFVDTPLLVLHGDEDRVTDARTSQELVRRVQALGGDATFESIHDSHAMLRRPTHWHAEAAAFLSARLRDL</sequence>
<organism evidence="3 4">
    <name type="scientific">Branchiibius hedensis</name>
    <dbReference type="NCBI Taxonomy" id="672460"/>
    <lineage>
        <taxon>Bacteria</taxon>
        <taxon>Bacillati</taxon>
        <taxon>Actinomycetota</taxon>
        <taxon>Actinomycetes</taxon>
        <taxon>Micrococcales</taxon>
        <taxon>Dermacoccaceae</taxon>
        <taxon>Branchiibius</taxon>
    </lineage>
</organism>
<reference evidence="4" key="1">
    <citation type="submission" date="2016-10" db="EMBL/GenBank/DDBJ databases">
        <authorList>
            <person name="Varghese N."/>
            <person name="Submissions S."/>
        </authorList>
    </citation>
    <scope>NUCLEOTIDE SEQUENCE [LARGE SCALE GENOMIC DNA]</scope>
    <source>
        <strain evidence="4">DSM 22951</strain>
    </source>
</reference>
<dbReference type="RefSeq" id="WP_109687903.1">
    <property type="nucleotide sequence ID" value="NZ_QGDN01000001.1"/>
</dbReference>
<proteinExistence type="predicted"/>
<dbReference type="EMBL" id="UESZ01000001">
    <property type="protein sequence ID" value="SSA36146.1"/>
    <property type="molecule type" value="Genomic_DNA"/>
</dbReference>
<protein>
    <submittedName>
        <fullName evidence="3">Alpha/beta hydrolase family protein</fullName>
    </submittedName>
</protein>
<dbReference type="InterPro" id="IPR051044">
    <property type="entry name" value="MAG_DAG_Lipase"/>
</dbReference>
<evidence type="ECO:0000256" key="1">
    <source>
        <dbReference type="SAM" id="MobiDB-lite"/>
    </source>
</evidence>
<dbReference type="Pfam" id="PF12146">
    <property type="entry name" value="Hydrolase_4"/>
    <property type="match status" value="1"/>
</dbReference>
<dbReference type="AlphaFoldDB" id="A0A2Y8ZX89"/>
<dbReference type="InterPro" id="IPR022742">
    <property type="entry name" value="Hydrolase_4"/>
</dbReference>
<dbReference type="Gene3D" id="3.40.50.1820">
    <property type="entry name" value="alpha/beta hydrolase"/>
    <property type="match status" value="1"/>
</dbReference>
<dbReference type="Proteomes" id="UP000250028">
    <property type="component" value="Unassembled WGS sequence"/>
</dbReference>
<dbReference type="SUPFAM" id="SSF53474">
    <property type="entry name" value="alpha/beta-Hydrolases"/>
    <property type="match status" value="1"/>
</dbReference>
<feature type="region of interest" description="Disordered" evidence="1">
    <location>
        <begin position="1"/>
        <end position="22"/>
    </location>
</feature>
<dbReference type="InterPro" id="IPR029058">
    <property type="entry name" value="AB_hydrolase_fold"/>
</dbReference>
<feature type="domain" description="Serine aminopeptidase S33" evidence="2">
    <location>
        <begin position="93"/>
        <end position="144"/>
    </location>
</feature>
<evidence type="ECO:0000313" key="3">
    <source>
        <dbReference type="EMBL" id="SSA36146.1"/>
    </source>
</evidence>
<gene>
    <name evidence="3" type="ORF">SAMN04489750_3527</name>
</gene>
<accession>A0A2Y8ZX89</accession>
<dbReference type="OrthoDB" id="3366509at2"/>
<evidence type="ECO:0000259" key="2">
    <source>
        <dbReference type="Pfam" id="PF12146"/>
    </source>
</evidence>
<evidence type="ECO:0000313" key="4">
    <source>
        <dbReference type="Proteomes" id="UP000250028"/>
    </source>
</evidence>
<dbReference type="GO" id="GO:0016787">
    <property type="term" value="F:hydrolase activity"/>
    <property type="evidence" value="ECO:0007669"/>
    <property type="project" value="UniProtKB-KW"/>
</dbReference>
<keyword evidence="3" id="KW-0378">Hydrolase</keyword>